<reference evidence="2" key="1">
    <citation type="journal article" date="2022" name="bioRxiv">
        <title>Sequencing and chromosome-scale assembly of the giantPleurodeles waltlgenome.</title>
        <authorList>
            <person name="Brown T."/>
            <person name="Elewa A."/>
            <person name="Iarovenko S."/>
            <person name="Subramanian E."/>
            <person name="Araus A.J."/>
            <person name="Petzold A."/>
            <person name="Susuki M."/>
            <person name="Suzuki K.-i.T."/>
            <person name="Hayashi T."/>
            <person name="Toyoda A."/>
            <person name="Oliveira C."/>
            <person name="Osipova E."/>
            <person name="Leigh N.D."/>
            <person name="Simon A."/>
            <person name="Yun M.H."/>
        </authorList>
    </citation>
    <scope>NUCLEOTIDE SEQUENCE</scope>
    <source>
        <strain evidence="2">20211129_DDA</strain>
        <tissue evidence="2">Liver</tissue>
    </source>
</reference>
<dbReference type="AlphaFoldDB" id="A0AAV7RY67"/>
<organism evidence="2 3">
    <name type="scientific">Pleurodeles waltl</name>
    <name type="common">Iberian ribbed newt</name>
    <dbReference type="NCBI Taxonomy" id="8319"/>
    <lineage>
        <taxon>Eukaryota</taxon>
        <taxon>Metazoa</taxon>
        <taxon>Chordata</taxon>
        <taxon>Craniata</taxon>
        <taxon>Vertebrata</taxon>
        <taxon>Euteleostomi</taxon>
        <taxon>Amphibia</taxon>
        <taxon>Batrachia</taxon>
        <taxon>Caudata</taxon>
        <taxon>Salamandroidea</taxon>
        <taxon>Salamandridae</taxon>
        <taxon>Pleurodelinae</taxon>
        <taxon>Pleurodeles</taxon>
    </lineage>
</organism>
<dbReference type="Proteomes" id="UP001066276">
    <property type="component" value="Chromosome 5"/>
</dbReference>
<evidence type="ECO:0000256" key="1">
    <source>
        <dbReference type="SAM" id="MobiDB-lite"/>
    </source>
</evidence>
<name>A0AAV7RY67_PLEWA</name>
<feature type="region of interest" description="Disordered" evidence="1">
    <location>
        <begin position="1"/>
        <end position="176"/>
    </location>
</feature>
<protein>
    <submittedName>
        <fullName evidence="2">Uncharacterized protein</fullName>
    </submittedName>
</protein>
<accession>A0AAV7RY67</accession>
<proteinExistence type="predicted"/>
<dbReference type="EMBL" id="JANPWB010000009">
    <property type="protein sequence ID" value="KAJ1156415.1"/>
    <property type="molecule type" value="Genomic_DNA"/>
</dbReference>
<sequence>MGCAARPPGSQEMQKPPQATPPSDLSGEQPAEPRQHSQIRGQIKAPGLCDKTPSACGPTREAYSLQPGLHRRGRAATPERHKSCEATVRSDRRAGPGWKAPNSAARQARQPQRGPGAAQLLMPQARLVRETGPKKPAAQDRPAAHSGTAAETDGGTEVPGVPRGGTNEIRPLNEEK</sequence>
<feature type="compositionally biased region" description="Basic and acidic residues" evidence="1">
    <location>
        <begin position="77"/>
        <end position="94"/>
    </location>
</feature>
<keyword evidence="3" id="KW-1185">Reference proteome</keyword>
<gene>
    <name evidence="2" type="ORF">NDU88_009134</name>
</gene>
<evidence type="ECO:0000313" key="3">
    <source>
        <dbReference type="Proteomes" id="UP001066276"/>
    </source>
</evidence>
<comment type="caution">
    <text evidence="2">The sequence shown here is derived from an EMBL/GenBank/DDBJ whole genome shotgun (WGS) entry which is preliminary data.</text>
</comment>
<evidence type="ECO:0000313" key="2">
    <source>
        <dbReference type="EMBL" id="KAJ1156415.1"/>
    </source>
</evidence>